<organism evidence="6 7">
    <name type="scientific">Clostridium celatum DSM 1785</name>
    <dbReference type="NCBI Taxonomy" id="545697"/>
    <lineage>
        <taxon>Bacteria</taxon>
        <taxon>Bacillati</taxon>
        <taxon>Bacillota</taxon>
        <taxon>Clostridia</taxon>
        <taxon>Eubacteriales</taxon>
        <taxon>Clostridiaceae</taxon>
        <taxon>Clostridium</taxon>
    </lineage>
</organism>
<dbReference type="Proteomes" id="UP000010420">
    <property type="component" value="Unassembled WGS sequence"/>
</dbReference>
<dbReference type="HOGENOM" id="CLU_859711_0_0_9"/>
<evidence type="ECO:0000259" key="5">
    <source>
        <dbReference type="Pfam" id="PF06803"/>
    </source>
</evidence>
<evidence type="ECO:0000256" key="4">
    <source>
        <dbReference type="ARBA" id="ARBA00023136"/>
    </source>
</evidence>
<dbReference type="GO" id="GO:0012505">
    <property type="term" value="C:endomembrane system"/>
    <property type="evidence" value="ECO:0007669"/>
    <property type="project" value="UniProtKB-SubCell"/>
</dbReference>
<keyword evidence="2" id="KW-0812">Transmembrane</keyword>
<name>L1QAX1_9CLOT</name>
<keyword evidence="7" id="KW-1185">Reference proteome</keyword>
<comment type="caution">
    <text evidence="6">The sequence shown here is derived from an EMBL/GenBank/DDBJ whole genome shotgun (WGS) entry which is preliminary data.</text>
</comment>
<accession>L1QAX1</accession>
<dbReference type="PATRIC" id="fig|545697.3.peg.2551"/>
<dbReference type="InterPro" id="IPR010652">
    <property type="entry name" value="DUF1232"/>
</dbReference>
<dbReference type="Pfam" id="PF06803">
    <property type="entry name" value="DUF1232"/>
    <property type="match status" value="1"/>
</dbReference>
<evidence type="ECO:0000313" key="6">
    <source>
        <dbReference type="EMBL" id="EKY25124.1"/>
    </source>
</evidence>
<dbReference type="STRING" id="545697.HMPREF0216_02592"/>
<evidence type="ECO:0000256" key="2">
    <source>
        <dbReference type="ARBA" id="ARBA00022692"/>
    </source>
</evidence>
<dbReference type="eggNOG" id="COG3339">
    <property type="taxonomic scope" value="Bacteria"/>
</dbReference>
<comment type="subcellular location">
    <subcellularLocation>
        <location evidence="1">Endomembrane system</location>
        <topology evidence="1">Multi-pass membrane protein</topology>
    </subcellularLocation>
</comment>
<dbReference type="AlphaFoldDB" id="L1QAX1"/>
<evidence type="ECO:0000256" key="3">
    <source>
        <dbReference type="ARBA" id="ARBA00022989"/>
    </source>
</evidence>
<evidence type="ECO:0000313" key="7">
    <source>
        <dbReference type="Proteomes" id="UP000010420"/>
    </source>
</evidence>
<proteinExistence type="predicted"/>
<feature type="domain" description="DUF1232" evidence="5">
    <location>
        <begin position="232"/>
        <end position="265"/>
    </location>
</feature>
<evidence type="ECO:0000256" key="1">
    <source>
        <dbReference type="ARBA" id="ARBA00004127"/>
    </source>
</evidence>
<gene>
    <name evidence="6" type="ORF">HMPREF0216_02592</name>
</gene>
<reference evidence="6 7" key="1">
    <citation type="submission" date="2012-05" db="EMBL/GenBank/DDBJ databases">
        <authorList>
            <person name="Weinstock G."/>
            <person name="Sodergren E."/>
            <person name="Lobos E.A."/>
            <person name="Fulton L."/>
            <person name="Fulton R."/>
            <person name="Courtney L."/>
            <person name="Fronick C."/>
            <person name="O'Laughlin M."/>
            <person name="Godfrey J."/>
            <person name="Wilson R.M."/>
            <person name="Miner T."/>
            <person name="Farmer C."/>
            <person name="Delehaunty K."/>
            <person name="Cordes M."/>
            <person name="Minx P."/>
            <person name="Tomlinson C."/>
            <person name="Chen J."/>
            <person name="Wollam A."/>
            <person name="Pepin K.H."/>
            <person name="Bhonagiri V."/>
            <person name="Zhang X."/>
            <person name="Suruliraj S."/>
            <person name="Warren W."/>
            <person name="Mitreva M."/>
            <person name="Mardis E.R."/>
            <person name="Wilson R.K."/>
        </authorList>
    </citation>
    <scope>NUCLEOTIDE SEQUENCE [LARGE SCALE GENOMIC DNA]</scope>
    <source>
        <strain evidence="6 7">DSM 1785</strain>
    </source>
</reference>
<dbReference type="EMBL" id="AMEZ01000075">
    <property type="protein sequence ID" value="EKY25124.1"/>
    <property type="molecule type" value="Genomic_DNA"/>
</dbReference>
<keyword evidence="4" id="KW-0472">Membrane</keyword>
<keyword evidence="3" id="KW-1133">Transmembrane helix</keyword>
<protein>
    <recommendedName>
        <fullName evidence="5">DUF1232 domain-containing protein</fullName>
    </recommendedName>
</protein>
<sequence>MGEGKINMNISKINIGVTGQDLMSMYNDFVEIKELSLEKIEIKDEIIIVGKFTKGVVINFECRVKLSSMQDGLILGMVTGFKILNIGIASFLRKVALKYALKSLSDKGISYDKGKVIVQYKYLLKDIPYVDFDINDINCSHEALQLELKNLQISLGGELKKEVELLSFNKKEEADVNEEIKKASDGYTSGRAIVENKLPEKAKKYSDYIFVLPDIVALIYRLLKDKRVSMKTKVVISAAVAYIAVPSDIIPDKVPFVGKIDDIAIGIFALNVIMTDVPLNIVLENWQGKNDIILVVKNLIEYATNFTGAKNIDSLYRVVEEVLSV</sequence>